<gene>
    <name evidence="2" type="ORF">SLNSH_00865</name>
</gene>
<feature type="domain" description="Thiamine phosphate synthase/TenI" evidence="1">
    <location>
        <begin position="26"/>
        <end position="193"/>
    </location>
</feature>
<comment type="caution">
    <text evidence="2">The sequence shown here is derived from an EMBL/GenBank/DDBJ whole genome shotgun (WGS) entry which is preliminary data.</text>
</comment>
<evidence type="ECO:0000259" key="1">
    <source>
        <dbReference type="Pfam" id="PF02581"/>
    </source>
</evidence>
<dbReference type="InterPro" id="IPR013785">
    <property type="entry name" value="Aldolase_TIM"/>
</dbReference>
<sequence>MTEEAPTARLVLMTPPVLDPTGWPGTIADALVAAVSAAPVDAVLLRLPKLDDRALTKLLKPLVASVQEHNAAVLLEDAPEIVARAGADGCHVGNPARLGATLEAMKPHDRMVGVGALRARHDAMEAAELGCDYVLFGEPRADGSLPPLSGVLERAQWWAELFQTPCIAYAPTLDDVAPLAATGCEFVALCDAVFSHPSGAAEAIQRAHEALAATPQPAR</sequence>
<reference evidence="3" key="1">
    <citation type="submission" date="2018-03" db="EMBL/GenBank/DDBJ databases">
        <authorList>
            <person name="Sun L."/>
            <person name="Liu H."/>
            <person name="Chen W."/>
            <person name="Huang K."/>
            <person name="Liu W."/>
            <person name="Gao X."/>
        </authorList>
    </citation>
    <scope>NUCLEOTIDE SEQUENCE [LARGE SCALE GENOMIC DNA]</scope>
    <source>
        <strain evidence="3">SH9</strain>
    </source>
</reference>
<dbReference type="Pfam" id="PF02581">
    <property type="entry name" value="TMP-TENI"/>
    <property type="match status" value="1"/>
</dbReference>
<dbReference type="RefSeq" id="WP_106334749.1">
    <property type="nucleotide sequence ID" value="NZ_PVZS01000001.1"/>
</dbReference>
<proteinExistence type="predicted"/>
<dbReference type="GO" id="GO:0009228">
    <property type="term" value="P:thiamine biosynthetic process"/>
    <property type="evidence" value="ECO:0007669"/>
    <property type="project" value="UniProtKB-KW"/>
</dbReference>
<evidence type="ECO:0000313" key="2">
    <source>
        <dbReference type="EMBL" id="PSC06964.1"/>
    </source>
</evidence>
<name>A0A2T1HZC5_9HYPH</name>
<dbReference type="AlphaFoldDB" id="A0A2T1HZC5"/>
<dbReference type="CDD" id="cd00564">
    <property type="entry name" value="TMP_TenI"/>
    <property type="match status" value="1"/>
</dbReference>
<organism evidence="2 3">
    <name type="scientific">Alsobacter soli</name>
    <dbReference type="NCBI Taxonomy" id="2109933"/>
    <lineage>
        <taxon>Bacteria</taxon>
        <taxon>Pseudomonadati</taxon>
        <taxon>Pseudomonadota</taxon>
        <taxon>Alphaproteobacteria</taxon>
        <taxon>Hyphomicrobiales</taxon>
        <taxon>Alsobacteraceae</taxon>
        <taxon>Alsobacter</taxon>
    </lineage>
</organism>
<dbReference type="Gene3D" id="3.20.20.70">
    <property type="entry name" value="Aldolase class I"/>
    <property type="match status" value="1"/>
</dbReference>
<dbReference type="OrthoDB" id="7159061at2"/>
<dbReference type="Proteomes" id="UP000239772">
    <property type="component" value="Unassembled WGS sequence"/>
</dbReference>
<dbReference type="InterPro" id="IPR036206">
    <property type="entry name" value="ThiamineP_synth_sf"/>
</dbReference>
<accession>A0A2T1HZC5</accession>
<dbReference type="InterPro" id="IPR022998">
    <property type="entry name" value="ThiamineP_synth_TenI"/>
</dbReference>
<protein>
    <submittedName>
        <fullName evidence="2">Thiamine phosphate synthase</fullName>
    </submittedName>
</protein>
<dbReference type="SUPFAM" id="SSF51391">
    <property type="entry name" value="Thiamin phosphate synthase"/>
    <property type="match status" value="1"/>
</dbReference>
<evidence type="ECO:0000313" key="3">
    <source>
        <dbReference type="Proteomes" id="UP000239772"/>
    </source>
</evidence>
<dbReference type="EMBL" id="PVZS01000001">
    <property type="protein sequence ID" value="PSC06964.1"/>
    <property type="molecule type" value="Genomic_DNA"/>
</dbReference>
<keyword evidence="3" id="KW-1185">Reference proteome</keyword>